<evidence type="ECO:0000259" key="4">
    <source>
        <dbReference type="SMART" id="SM00479"/>
    </source>
</evidence>
<dbReference type="PANTHER" id="PTHR30231">
    <property type="entry name" value="DNA POLYMERASE III SUBUNIT EPSILON"/>
    <property type="match status" value="1"/>
</dbReference>
<dbReference type="GO" id="GO:0005829">
    <property type="term" value="C:cytosol"/>
    <property type="evidence" value="ECO:0007669"/>
    <property type="project" value="TreeGrafter"/>
</dbReference>
<dbReference type="Pfam" id="PF00929">
    <property type="entry name" value="RNase_T"/>
    <property type="match status" value="1"/>
</dbReference>
<dbReference type="AlphaFoldDB" id="A0A839IP80"/>
<keyword evidence="1" id="KW-0540">Nuclease</keyword>
<organism evidence="5 6">
    <name type="scientific">Oceanospirillum sediminis</name>
    <dbReference type="NCBI Taxonomy" id="2760088"/>
    <lineage>
        <taxon>Bacteria</taxon>
        <taxon>Pseudomonadati</taxon>
        <taxon>Pseudomonadota</taxon>
        <taxon>Gammaproteobacteria</taxon>
        <taxon>Oceanospirillales</taxon>
        <taxon>Oceanospirillaceae</taxon>
        <taxon>Oceanospirillum</taxon>
    </lineage>
</organism>
<evidence type="ECO:0000256" key="2">
    <source>
        <dbReference type="ARBA" id="ARBA00022801"/>
    </source>
</evidence>
<proteinExistence type="predicted"/>
<dbReference type="GO" id="GO:0008408">
    <property type="term" value="F:3'-5' exonuclease activity"/>
    <property type="evidence" value="ECO:0007669"/>
    <property type="project" value="TreeGrafter"/>
</dbReference>
<comment type="caution">
    <text evidence="5">The sequence shown here is derived from an EMBL/GenBank/DDBJ whole genome shotgun (WGS) entry which is preliminary data.</text>
</comment>
<protein>
    <submittedName>
        <fullName evidence="5">3'-5' exonuclease</fullName>
    </submittedName>
</protein>
<dbReference type="SMART" id="SM00479">
    <property type="entry name" value="EXOIII"/>
    <property type="match status" value="1"/>
</dbReference>
<dbReference type="InterPro" id="IPR036397">
    <property type="entry name" value="RNaseH_sf"/>
</dbReference>
<name>A0A839IP80_9GAMM</name>
<keyword evidence="6" id="KW-1185">Reference proteome</keyword>
<dbReference type="CDD" id="cd06127">
    <property type="entry name" value="DEDDh"/>
    <property type="match status" value="1"/>
</dbReference>
<dbReference type="EMBL" id="JACJFM010000006">
    <property type="protein sequence ID" value="MBB1486267.1"/>
    <property type="molecule type" value="Genomic_DNA"/>
</dbReference>
<dbReference type="PANTHER" id="PTHR30231:SF4">
    <property type="entry name" value="PROTEIN NEN2"/>
    <property type="match status" value="1"/>
</dbReference>
<evidence type="ECO:0000313" key="6">
    <source>
        <dbReference type="Proteomes" id="UP000565262"/>
    </source>
</evidence>
<reference evidence="5 6" key="1">
    <citation type="submission" date="2020-08" db="EMBL/GenBank/DDBJ databases">
        <title>Oceanospirillum sp. nov. isolated from marine sediment.</title>
        <authorList>
            <person name="Ji X."/>
        </authorList>
    </citation>
    <scope>NUCLEOTIDE SEQUENCE [LARGE SCALE GENOMIC DNA]</scope>
    <source>
        <strain evidence="5 6">D5</strain>
    </source>
</reference>
<sequence length="244" mass="27655">MLFPRLTDMPSMSAPIDWPDRFQKQSISCQNPLLKHYYQSGIPSSVTPLSEIEFLAIDFETTGLDPQRDDIISIGLVPFTLNRIRCREARHWLLKPDVPLKSASVIIHQITHADLDSAPDLTRILQPLLEALSGRVAVVHYQAIERPFLDQALKKRLGEGIHFPLVDTLGLEARIHRRKPMSLWSQILGKKPASVRLADSRARYNLPFYTPHHALTDALATAELLMAQVADRYTPDTPIAELWE</sequence>
<dbReference type="NCBIfam" id="NF006602">
    <property type="entry name" value="PRK09146.1"/>
    <property type="match status" value="1"/>
</dbReference>
<keyword evidence="3 5" id="KW-0269">Exonuclease</keyword>
<gene>
    <name evidence="5" type="ORF">H4O21_06565</name>
</gene>
<evidence type="ECO:0000256" key="3">
    <source>
        <dbReference type="ARBA" id="ARBA00022839"/>
    </source>
</evidence>
<dbReference type="SUPFAM" id="SSF53098">
    <property type="entry name" value="Ribonuclease H-like"/>
    <property type="match status" value="1"/>
</dbReference>
<evidence type="ECO:0000256" key="1">
    <source>
        <dbReference type="ARBA" id="ARBA00022722"/>
    </source>
</evidence>
<evidence type="ECO:0000313" key="5">
    <source>
        <dbReference type="EMBL" id="MBB1486267.1"/>
    </source>
</evidence>
<dbReference type="InterPro" id="IPR013520">
    <property type="entry name" value="Ribonucl_H"/>
</dbReference>
<dbReference type="Gene3D" id="3.30.420.10">
    <property type="entry name" value="Ribonuclease H-like superfamily/Ribonuclease H"/>
    <property type="match status" value="1"/>
</dbReference>
<dbReference type="GO" id="GO:0006259">
    <property type="term" value="P:DNA metabolic process"/>
    <property type="evidence" value="ECO:0007669"/>
    <property type="project" value="UniProtKB-ARBA"/>
</dbReference>
<feature type="domain" description="Exonuclease" evidence="4">
    <location>
        <begin position="53"/>
        <end position="234"/>
    </location>
</feature>
<dbReference type="GO" id="GO:0003676">
    <property type="term" value="F:nucleic acid binding"/>
    <property type="evidence" value="ECO:0007669"/>
    <property type="project" value="InterPro"/>
</dbReference>
<accession>A0A839IP80</accession>
<dbReference type="InterPro" id="IPR012337">
    <property type="entry name" value="RNaseH-like_sf"/>
</dbReference>
<dbReference type="Proteomes" id="UP000565262">
    <property type="component" value="Unassembled WGS sequence"/>
</dbReference>
<keyword evidence="2" id="KW-0378">Hydrolase</keyword>